<dbReference type="PROSITE" id="PS00198">
    <property type="entry name" value="4FE4S_FER_1"/>
    <property type="match status" value="1"/>
</dbReference>
<keyword evidence="1 6" id="KW-0004">4Fe-4S</keyword>
<dbReference type="Gene3D" id="1.10.1060.10">
    <property type="entry name" value="Alpha-helical ferredoxin"/>
    <property type="match status" value="1"/>
</dbReference>
<evidence type="ECO:0000256" key="1">
    <source>
        <dbReference type="ARBA" id="ARBA00022485"/>
    </source>
</evidence>
<comment type="cofactor">
    <cofactor evidence="6">
        <name>[4Fe-4S] cluster</name>
        <dbReference type="ChEBI" id="CHEBI:49883"/>
    </cofactor>
    <text evidence="6">Binds 2 [4Fe-4S] clusters.</text>
</comment>
<keyword evidence="2 6" id="KW-0479">Metal-binding</keyword>
<dbReference type="AlphaFoldDB" id="A0A450V2I1"/>
<dbReference type="GO" id="GO:0019154">
    <property type="term" value="F:glycolate dehydrogenase activity"/>
    <property type="evidence" value="ECO:0007669"/>
    <property type="project" value="UniProtKB-EC"/>
</dbReference>
<comment type="function">
    <text evidence="6">Component of a complex that catalyzes the oxidation of glycolate to glyoxylate.</text>
</comment>
<dbReference type="SUPFAM" id="SSF46548">
    <property type="entry name" value="alpha-helical ferredoxin"/>
    <property type="match status" value="1"/>
</dbReference>
<proteinExistence type="predicted"/>
<dbReference type="InterPro" id="IPR017896">
    <property type="entry name" value="4Fe4S_Fe-S-bd"/>
</dbReference>
<evidence type="ECO:0000313" key="8">
    <source>
        <dbReference type="EMBL" id="VFJ99020.1"/>
    </source>
</evidence>
<keyword evidence="6" id="KW-0249">Electron transport</keyword>
<feature type="domain" description="4Fe-4S ferredoxin-type" evidence="7">
    <location>
        <begin position="66"/>
        <end position="95"/>
    </location>
</feature>
<dbReference type="InterPro" id="IPR017900">
    <property type="entry name" value="4Fe4S_Fe_S_CS"/>
</dbReference>
<evidence type="ECO:0000256" key="2">
    <source>
        <dbReference type="ARBA" id="ARBA00022723"/>
    </source>
</evidence>
<dbReference type="InterPro" id="IPR012257">
    <property type="entry name" value="Glc_ox_4Fe-4S"/>
</dbReference>
<dbReference type="PIRSF" id="PIRSF000139">
    <property type="entry name" value="Glc_ox_4Fe-4S"/>
    <property type="match status" value="1"/>
</dbReference>
<dbReference type="NCBIfam" id="NF008434">
    <property type="entry name" value="PRK11274.1"/>
    <property type="match status" value="1"/>
</dbReference>
<reference evidence="8" key="1">
    <citation type="submission" date="2019-02" db="EMBL/GenBank/DDBJ databases">
        <authorList>
            <person name="Gruber-Vodicka R. H."/>
            <person name="Seah K. B. B."/>
        </authorList>
    </citation>
    <scope>NUCLEOTIDE SEQUENCE</scope>
    <source>
        <strain evidence="8">BECK_M6</strain>
    </source>
</reference>
<protein>
    <recommendedName>
        <fullName evidence="6">Glycolate oxidase iron-sulfur subunit</fullName>
        <ecNumber evidence="6">1.1.99.14</ecNumber>
    </recommendedName>
</protein>
<dbReference type="InterPro" id="IPR004017">
    <property type="entry name" value="Cys_rich_dom"/>
</dbReference>
<comment type="catalytic activity">
    <reaction evidence="6">
        <text>glycolate + A = glyoxylate + AH2</text>
        <dbReference type="Rhea" id="RHEA:21264"/>
        <dbReference type="ChEBI" id="CHEBI:13193"/>
        <dbReference type="ChEBI" id="CHEBI:17499"/>
        <dbReference type="ChEBI" id="CHEBI:29805"/>
        <dbReference type="ChEBI" id="CHEBI:36655"/>
        <dbReference type="EC" id="1.1.99.14"/>
    </reaction>
</comment>
<accession>A0A450V2I1</accession>
<organism evidence="8">
    <name type="scientific">Candidatus Kentrum sp. LFY</name>
    <dbReference type="NCBI Taxonomy" id="2126342"/>
    <lineage>
        <taxon>Bacteria</taxon>
        <taxon>Pseudomonadati</taxon>
        <taxon>Pseudomonadota</taxon>
        <taxon>Gammaproteobacteria</taxon>
        <taxon>Candidatus Kentrum</taxon>
    </lineage>
</organism>
<name>A0A450V2I1_9GAMM</name>
<dbReference type="GO" id="GO:0046872">
    <property type="term" value="F:metal ion binding"/>
    <property type="evidence" value="ECO:0007669"/>
    <property type="project" value="UniProtKB-UniRule"/>
</dbReference>
<gene>
    <name evidence="8" type="ORF">BECKLFY1418A_GA0070994_10929</name>
</gene>
<sequence length="401" mass="43956">MKTAIVAPYKDTPEGREANAILRACVHCGLCNATCPTYRLLGDERDSPRGRIYLIKQILEGRPVGSVTRFHLDRCLGCGACETTCPSGVPYRRLLHMGRELMEEKAPRPLHRRVPRFVLRRVLTHPKRLSSVTRLGQFMAPVLPRAIERRIPHRQGIPALPYGSHQRRVLILDGCAQSVMTPATNAVLARVLDRMDIGVVPEPAAGCCGALSYHLSASAEGMAFMRRNIDAWWPHIQAGVRGIVISASGCGVMVKEYGSVLRHDPEYAEKAARVSSLVRDPVELLTDMAQGLGRIGEGRRIAFHAPCTLQHGLRLSGRVEAVLTALGFTLTPVADAHLCCGFAGSYSLLQPKLSWRLLANKISHLEAGKPELIATANVGCQLHLRAGTDIPVRHWIELLDG</sequence>
<evidence type="ECO:0000256" key="5">
    <source>
        <dbReference type="ARBA" id="ARBA00023014"/>
    </source>
</evidence>
<evidence type="ECO:0000256" key="6">
    <source>
        <dbReference type="PIRNR" id="PIRNR000139"/>
    </source>
</evidence>
<dbReference type="EMBL" id="CAADFH010000092">
    <property type="protein sequence ID" value="VFJ99020.1"/>
    <property type="molecule type" value="Genomic_DNA"/>
</dbReference>
<evidence type="ECO:0000256" key="4">
    <source>
        <dbReference type="ARBA" id="ARBA00023004"/>
    </source>
</evidence>
<comment type="catalytic activity">
    <reaction evidence="6">
        <text>(R)-lactate + A = pyruvate + AH2</text>
        <dbReference type="Rhea" id="RHEA:15089"/>
        <dbReference type="ChEBI" id="CHEBI:13193"/>
        <dbReference type="ChEBI" id="CHEBI:15361"/>
        <dbReference type="ChEBI" id="CHEBI:16004"/>
        <dbReference type="ChEBI" id="CHEBI:17499"/>
    </reaction>
</comment>
<dbReference type="InterPro" id="IPR009051">
    <property type="entry name" value="Helical_ferredxn"/>
</dbReference>
<dbReference type="PANTHER" id="PTHR32479:SF17">
    <property type="entry name" value="GLYCOLATE OXIDASE IRON-SULFUR SUBUNIT"/>
    <property type="match status" value="1"/>
</dbReference>
<dbReference type="Pfam" id="PF02754">
    <property type="entry name" value="CCG"/>
    <property type="match status" value="2"/>
</dbReference>
<keyword evidence="3" id="KW-0677">Repeat</keyword>
<dbReference type="GO" id="GO:0051539">
    <property type="term" value="F:4 iron, 4 sulfur cluster binding"/>
    <property type="evidence" value="ECO:0007669"/>
    <property type="project" value="UniProtKB-UniRule"/>
</dbReference>
<dbReference type="PANTHER" id="PTHR32479">
    <property type="entry name" value="GLYCOLATE OXIDASE IRON-SULFUR SUBUNIT"/>
    <property type="match status" value="1"/>
</dbReference>
<keyword evidence="4 6" id="KW-0408">Iron</keyword>
<keyword evidence="5 6" id="KW-0411">Iron-sulfur</keyword>
<feature type="domain" description="4Fe-4S ferredoxin-type" evidence="7">
    <location>
        <begin position="16"/>
        <end position="45"/>
    </location>
</feature>
<keyword evidence="6" id="KW-0813">Transport</keyword>
<dbReference type="PROSITE" id="PS51379">
    <property type="entry name" value="4FE4S_FER_2"/>
    <property type="match status" value="2"/>
</dbReference>
<dbReference type="Pfam" id="PF13183">
    <property type="entry name" value="Fer4_8"/>
    <property type="match status" value="1"/>
</dbReference>
<evidence type="ECO:0000256" key="3">
    <source>
        <dbReference type="ARBA" id="ARBA00022737"/>
    </source>
</evidence>
<evidence type="ECO:0000259" key="7">
    <source>
        <dbReference type="PROSITE" id="PS51379"/>
    </source>
</evidence>
<dbReference type="EC" id="1.1.99.14" evidence="6"/>